<dbReference type="GO" id="GO:0008168">
    <property type="term" value="F:methyltransferase activity"/>
    <property type="evidence" value="ECO:0007669"/>
    <property type="project" value="UniProtKB-KW"/>
</dbReference>
<dbReference type="OrthoDB" id="9803017at2"/>
<dbReference type="InterPro" id="IPR029063">
    <property type="entry name" value="SAM-dependent_MTases_sf"/>
</dbReference>
<dbReference type="SUPFAM" id="SSF53335">
    <property type="entry name" value="S-adenosyl-L-methionine-dependent methyltransferases"/>
    <property type="match status" value="1"/>
</dbReference>
<proteinExistence type="predicted"/>
<accession>A0A6M8MXB9</accession>
<organism evidence="3 4">
    <name type="scientific">Campylobacter ornithocola</name>
    <dbReference type="NCBI Taxonomy" id="1848766"/>
    <lineage>
        <taxon>Bacteria</taxon>
        <taxon>Pseudomonadati</taxon>
        <taxon>Campylobacterota</taxon>
        <taxon>Epsilonproteobacteria</taxon>
        <taxon>Campylobacterales</taxon>
        <taxon>Campylobacteraceae</taxon>
        <taxon>Campylobacter</taxon>
    </lineage>
</organism>
<dbReference type="PANTHER" id="PTHR43542">
    <property type="entry name" value="METHYLTRANSFERASE"/>
    <property type="match status" value="1"/>
</dbReference>
<dbReference type="AlphaFoldDB" id="A0A6M8MXB9"/>
<dbReference type="PANTHER" id="PTHR43542:SF1">
    <property type="entry name" value="METHYLTRANSFERASE"/>
    <property type="match status" value="1"/>
</dbReference>
<dbReference type="RefSeq" id="WP_066007080.1">
    <property type="nucleotide sequence ID" value="NZ_CP053848.1"/>
</dbReference>
<sequence length="220" mass="25339">MYKTQEYQSVKEFLKNHKEKEVKKIKPTKQGQKIYTTIESGVYKGKKILLPSLDTTRSTKSIVKSCVFNVLRFSLQDKVFIEAFGGSALMALEARSNGCLKSYAIEKDKKAYEIALKNASSIDQNTICFNDDTFIKTPQIIQNSKEDIILYLDPPFDIREGFFNIYEKTLKLVENIQNSNVKIIIIEHHSTFKTPAKIQSYKKIKEKKFGSTTLSFYTFI</sequence>
<evidence type="ECO:0000313" key="3">
    <source>
        <dbReference type="EMBL" id="OCX43128.1"/>
    </source>
</evidence>
<dbReference type="InterPro" id="IPR004398">
    <property type="entry name" value="RNA_MeTrfase_RsmD"/>
</dbReference>
<evidence type="ECO:0000313" key="4">
    <source>
        <dbReference type="Proteomes" id="UP000094873"/>
    </source>
</evidence>
<keyword evidence="2" id="KW-0808">Transferase</keyword>
<name>A0A6M8MXB9_9BACT</name>
<dbReference type="GO" id="GO:0031167">
    <property type="term" value="P:rRNA methylation"/>
    <property type="evidence" value="ECO:0007669"/>
    <property type="project" value="InterPro"/>
</dbReference>
<dbReference type="EMBL" id="LXSU01000074">
    <property type="protein sequence ID" value="OCX43128.1"/>
    <property type="molecule type" value="Genomic_DNA"/>
</dbReference>
<evidence type="ECO:0000256" key="2">
    <source>
        <dbReference type="ARBA" id="ARBA00022679"/>
    </source>
</evidence>
<dbReference type="Proteomes" id="UP000094873">
    <property type="component" value="Unassembled WGS sequence"/>
</dbReference>
<keyword evidence="4" id="KW-1185">Reference proteome</keyword>
<protein>
    <submittedName>
        <fullName evidence="3">16S rRNA (Guanine(966)-N(2))-methyltransferase RsmD</fullName>
    </submittedName>
</protein>
<reference evidence="3 4" key="1">
    <citation type="submission" date="2016-05" db="EMBL/GenBank/DDBJ databases">
        <authorList>
            <person name="Caceres A."/>
            <person name="Munoz I."/>
            <person name="Iraola G."/>
            <person name="Diaz-Viraque F."/>
            <person name="Greif G."/>
            <person name="Collado L."/>
        </authorList>
    </citation>
    <scope>NUCLEOTIDE SEQUENCE [LARGE SCALE GENOMIC DNA]</scope>
    <source>
        <strain evidence="3 4">WBE38</strain>
    </source>
</reference>
<comment type="caution">
    <text evidence="3">The sequence shown here is derived from an EMBL/GenBank/DDBJ whole genome shotgun (WGS) entry which is preliminary data.</text>
</comment>
<dbReference type="PIRSF" id="PIRSF004553">
    <property type="entry name" value="CHP00095"/>
    <property type="match status" value="1"/>
</dbReference>
<evidence type="ECO:0000256" key="1">
    <source>
        <dbReference type="ARBA" id="ARBA00022603"/>
    </source>
</evidence>
<gene>
    <name evidence="3" type="ORF">A7X81_07745</name>
</gene>
<keyword evidence="1" id="KW-0489">Methyltransferase</keyword>
<dbReference type="Gene3D" id="3.40.50.150">
    <property type="entry name" value="Vaccinia Virus protein VP39"/>
    <property type="match status" value="1"/>
</dbReference>
<dbReference type="Pfam" id="PF03602">
    <property type="entry name" value="Cons_hypoth95"/>
    <property type="match status" value="1"/>
</dbReference>